<accession>A0A2Z2M9C1</accession>
<evidence type="ECO:0000313" key="2">
    <source>
        <dbReference type="Proteomes" id="UP000250179"/>
    </source>
</evidence>
<reference evidence="1 2" key="1">
    <citation type="submission" date="2016-03" db="EMBL/GenBank/DDBJ databases">
        <title>Complete genome sequence of Thermococcus profundus strain DT5432.</title>
        <authorList>
            <person name="Oger P.M."/>
        </authorList>
    </citation>
    <scope>NUCLEOTIDE SEQUENCE [LARGE SCALE GENOMIC DNA]</scope>
    <source>
        <strain evidence="1 2">DT 5432</strain>
    </source>
</reference>
<dbReference type="AlphaFoldDB" id="A0A2Z2M9C1"/>
<dbReference type="RefSeq" id="WP_088858374.1">
    <property type="nucleotide sequence ID" value="NZ_CP014862.1"/>
</dbReference>
<keyword evidence="2" id="KW-1185">Reference proteome</keyword>
<dbReference type="EMBL" id="CP014862">
    <property type="protein sequence ID" value="ASJ03120.1"/>
    <property type="molecule type" value="Genomic_DNA"/>
</dbReference>
<proteinExistence type="predicted"/>
<dbReference type="Proteomes" id="UP000250179">
    <property type="component" value="Chromosome"/>
</dbReference>
<protein>
    <submittedName>
        <fullName evidence="1">Uncharacterized protein</fullName>
    </submittedName>
</protein>
<dbReference type="GeneID" id="33320263"/>
<evidence type="ECO:0000313" key="1">
    <source>
        <dbReference type="EMBL" id="ASJ03120.1"/>
    </source>
</evidence>
<gene>
    <name evidence="1" type="ORF">A3L09_07570</name>
</gene>
<dbReference type="KEGG" id="tprf:A3L09_07570"/>
<sequence>MRMERYILDFKKLRSVIQGAEPEIGEIEVSVIRGDGKFYHWVRSFKGRVIKDGNMLFVLNNECRLLKNMKLAEAFIRLLRAEGELIWGLIVLRRNAEKFRSTRITPVVIAENLHSWQWYAVVDWGKFLWTYMYVHDGCIRLDDIIHMELGRSLERSATEAIKKISKLVFPCGLFGSDLTGLSSVFGYIGFETRIKIYLDEYYADSDEEGPEGTNQSYVRSSLLVVTSNREDASNLTAHIDIEHANKLLFQLVHAAMGPYATRPVDLHFDYLTHEYTMSIYLGRDYVIRARIRTCPGEDKLILYSISGVKNYEGEVIISRIGKIPGIEIRDGPECEVPTGQKQHIQDPESQNHS</sequence>
<name>A0A2Z2M9C1_THEPR</name>
<organism evidence="1 2">
    <name type="scientific">Thermococcus profundus</name>
    <dbReference type="NCBI Taxonomy" id="49899"/>
    <lineage>
        <taxon>Archaea</taxon>
        <taxon>Methanobacteriati</taxon>
        <taxon>Methanobacteriota</taxon>
        <taxon>Thermococci</taxon>
        <taxon>Thermococcales</taxon>
        <taxon>Thermococcaceae</taxon>
        <taxon>Thermococcus</taxon>
    </lineage>
</organism>